<keyword evidence="3" id="KW-1185">Reference proteome</keyword>
<feature type="compositionally biased region" description="Basic and acidic residues" evidence="1">
    <location>
        <begin position="55"/>
        <end position="66"/>
    </location>
</feature>
<reference evidence="2 3" key="1">
    <citation type="journal article" date="2012" name="Proc. Natl. Acad. Sci. U.S.A.">
        <title>Comparative genomics of Ceriporiopsis subvermispora and Phanerochaete chrysosporium provide insight into selective ligninolysis.</title>
        <authorList>
            <person name="Fernandez-Fueyo E."/>
            <person name="Ruiz-Duenas F.J."/>
            <person name="Ferreira P."/>
            <person name="Floudas D."/>
            <person name="Hibbett D.S."/>
            <person name="Canessa P."/>
            <person name="Larrondo L.F."/>
            <person name="James T.Y."/>
            <person name="Seelenfreund D."/>
            <person name="Lobos S."/>
            <person name="Polanco R."/>
            <person name="Tello M."/>
            <person name="Honda Y."/>
            <person name="Watanabe T."/>
            <person name="Watanabe T."/>
            <person name="Ryu J.S."/>
            <person name="Kubicek C.P."/>
            <person name="Schmoll M."/>
            <person name="Gaskell J."/>
            <person name="Hammel K.E."/>
            <person name="St John F.J."/>
            <person name="Vanden Wymelenberg A."/>
            <person name="Sabat G."/>
            <person name="Splinter BonDurant S."/>
            <person name="Syed K."/>
            <person name="Yadav J.S."/>
            <person name="Doddapaneni H."/>
            <person name="Subramanian V."/>
            <person name="Lavin J.L."/>
            <person name="Oguiza J.A."/>
            <person name="Perez G."/>
            <person name="Pisabarro A.G."/>
            <person name="Ramirez L."/>
            <person name="Santoyo F."/>
            <person name="Master E."/>
            <person name="Coutinho P.M."/>
            <person name="Henrissat B."/>
            <person name="Lombard V."/>
            <person name="Magnuson J.K."/>
            <person name="Kuees U."/>
            <person name="Hori C."/>
            <person name="Igarashi K."/>
            <person name="Samejima M."/>
            <person name="Held B.W."/>
            <person name="Barry K.W."/>
            <person name="LaButti K.M."/>
            <person name="Lapidus A."/>
            <person name="Lindquist E.A."/>
            <person name="Lucas S.M."/>
            <person name="Riley R."/>
            <person name="Salamov A.A."/>
            <person name="Hoffmeister D."/>
            <person name="Schwenk D."/>
            <person name="Hadar Y."/>
            <person name="Yarden O."/>
            <person name="de Vries R.P."/>
            <person name="Wiebenga A."/>
            <person name="Stenlid J."/>
            <person name="Eastwood D."/>
            <person name="Grigoriev I.V."/>
            <person name="Berka R.M."/>
            <person name="Blanchette R.A."/>
            <person name="Kersten P."/>
            <person name="Martinez A.T."/>
            <person name="Vicuna R."/>
            <person name="Cullen D."/>
        </authorList>
    </citation>
    <scope>NUCLEOTIDE SEQUENCE [LARGE SCALE GENOMIC DNA]</scope>
    <source>
        <strain evidence="2 3">B</strain>
    </source>
</reference>
<gene>
    <name evidence="2" type="ORF">CERSUDRAFT_78542</name>
</gene>
<sequence>MYFIFVHMRTNSVALLWNISQDKKAAEDDSDVSTRHVFEGSSSDSNETNGIVSSEHIEDLHSRSTEASDPAPNKGTAPRVDVSTTPKKGTIDTDEPPKEAWNIIAFASPTIRLTQERIEGGERCVCEVAFTQVQGSPYALLR</sequence>
<dbReference type="AlphaFoldDB" id="M2P6L2"/>
<feature type="compositionally biased region" description="Polar residues" evidence="1">
    <location>
        <begin position="40"/>
        <end position="52"/>
    </location>
</feature>
<evidence type="ECO:0000313" key="2">
    <source>
        <dbReference type="EMBL" id="EMD30914.1"/>
    </source>
</evidence>
<name>M2P6L2_CERS8</name>
<dbReference type="EMBL" id="KB445829">
    <property type="protein sequence ID" value="EMD30914.1"/>
    <property type="molecule type" value="Genomic_DNA"/>
</dbReference>
<evidence type="ECO:0000256" key="1">
    <source>
        <dbReference type="SAM" id="MobiDB-lite"/>
    </source>
</evidence>
<accession>M2P6L2</accession>
<feature type="compositionally biased region" description="Basic and acidic residues" evidence="1">
    <location>
        <begin position="25"/>
        <end position="38"/>
    </location>
</feature>
<proteinExistence type="predicted"/>
<protein>
    <submittedName>
        <fullName evidence="2">Uncharacterized protein</fullName>
    </submittedName>
</protein>
<feature type="region of interest" description="Disordered" evidence="1">
    <location>
        <begin position="25"/>
        <end position="96"/>
    </location>
</feature>
<evidence type="ECO:0000313" key="3">
    <source>
        <dbReference type="Proteomes" id="UP000016930"/>
    </source>
</evidence>
<organism evidence="2 3">
    <name type="scientific">Ceriporiopsis subvermispora (strain B)</name>
    <name type="common">White-rot fungus</name>
    <name type="synonym">Gelatoporia subvermispora</name>
    <dbReference type="NCBI Taxonomy" id="914234"/>
    <lineage>
        <taxon>Eukaryota</taxon>
        <taxon>Fungi</taxon>
        <taxon>Dikarya</taxon>
        <taxon>Basidiomycota</taxon>
        <taxon>Agaricomycotina</taxon>
        <taxon>Agaricomycetes</taxon>
        <taxon>Polyporales</taxon>
        <taxon>Gelatoporiaceae</taxon>
        <taxon>Gelatoporia</taxon>
    </lineage>
</organism>
<dbReference type="Proteomes" id="UP000016930">
    <property type="component" value="Unassembled WGS sequence"/>
</dbReference>
<dbReference type="HOGENOM" id="CLU_1815572_0_0_1"/>